<comment type="caution">
    <text evidence="1">The sequence shown here is derived from an EMBL/GenBank/DDBJ whole genome shotgun (WGS) entry which is preliminary data.</text>
</comment>
<dbReference type="Proteomes" id="UP001501116">
    <property type="component" value="Unassembled WGS sequence"/>
</dbReference>
<proteinExistence type="predicted"/>
<accession>A0ABN2Q6X9</accession>
<gene>
    <name evidence="1" type="ORF">GCM10009754_11680</name>
</gene>
<evidence type="ECO:0008006" key="3">
    <source>
        <dbReference type="Google" id="ProtNLM"/>
    </source>
</evidence>
<dbReference type="RefSeq" id="WP_344414256.1">
    <property type="nucleotide sequence ID" value="NZ_BAAANN010000004.1"/>
</dbReference>
<keyword evidence="2" id="KW-1185">Reference proteome</keyword>
<sequence>MSEVRTVVETGERASNGVLPRQRQKAYRSAVLDELAELASLTAWTRRAFPPLLHRAVLAGVDPRSIAESAGCGVAEAHLRWHNWADPMVHDNRAMALREYLLVHNALAHCID</sequence>
<evidence type="ECO:0000313" key="1">
    <source>
        <dbReference type="EMBL" id="GAA1945548.1"/>
    </source>
</evidence>
<name>A0ABN2Q6X9_9PSEU</name>
<evidence type="ECO:0000313" key="2">
    <source>
        <dbReference type="Proteomes" id="UP001501116"/>
    </source>
</evidence>
<dbReference type="EMBL" id="BAAANN010000004">
    <property type="protein sequence ID" value="GAA1945548.1"/>
    <property type="molecule type" value="Genomic_DNA"/>
</dbReference>
<reference evidence="1 2" key="1">
    <citation type="journal article" date="2019" name="Int. J. Syst. Evol. Microbiol.">
        <title>The Global Catalogue of Microorganisms (GCM) 10K type strain sequencing project: providing services to taxonomists for standard genome sequencing and annotation.</title>
        <authorList>
            <consortium name="The Broad Institute Genomics Platform"/>
            <consortium name="The Broad Institute Genome Sequencing Center for Infectious Disease"/>
            <person name="Wu L."/>
            <person name="Ma J."/>
        </authorList>
    </citation>
    <scope>NUCLEOTIDE SEQUENCE [LARGE SCALE GENOMIC DNA]</scope>
    <source>
        <strain evidence="1 2">JCM 14545</strain>
    </source>
</reference>
<protein>
    <recommendedName>
        <fullName evidence="3">Integrase</fullName>
    </recommendedName>
</protein>
<organism evidence="1 2">
    <name type="scientific">Amycolatopsis minnesotensis</name>
    <dbReference type="NCBI Taxonomy" id="337894"/>
    <lineage>
        <taxon>Bacteria</taxon>
        <taxon>Bacillati</taxon>
        <taxon>Actinomycetota</taxon>
        <taxon>Actinomycetes</taxon>
        <taxon>Pseudonocardiales</taxon>
        <taxon>Pseudonocardiaceae</taxon>
        <taxon>Amycolatopsis</taxon>
    </lineage>
</organism>